<dbReference type="RefSeq" id="WP_125975069.1">
    <property type="nucleotide sequence ID" value="NZ_BAAADY010000042.1"/>
</dbReference>
<proteinExistence type="predicted"/>
<keyword evidence="4" id="KW-1185">Reference proteome</keyword>
<evidence type="ECO:0000313" key="3">
    <source>
        <dbReference type="EMBL" id="NJB95957.1"/>
    </source>
</evidence>
<dbReference type="Proteomes" id="UP000531251">
    <property type="component" value="Unassembled WGS sequence"/>
</dbReference>
<dbReference type="EMBL" id="JAATJB010000001">
    <property type="protein sequence ID" value="NJB95957.1"/>
    <property type="molecule type" value="Genomic_DNA"/>
</dbReference>
<organism evidence="3 4">
    <name type="scientific">Sphingomonas trueperi</name>
    <dbReference type="NCBI Taxonomy" id="53317"/>
    <lineage>
        <taxon>Bacteria</taxon>
        <taxon>Pseudomonadati</taxon>
        <taxon>Pseudomonadota</taxon>
        <taxon>Alphaproteobacteria</taxon>
        <taxon>Sphingomonadales</taxon>
        <taxon>Sphingomonadaceae</taxon>
        <taxon>Sphingomonas</taxon>
    </lineage>
</organism>
<sequence>MLRKTVTIAALALVAACSKAPEDVTATYAAAGGRGTITVKAAANGDAKVEAGPQTLIHKGGTDYVVITDGNDKFAASFADFVGATQDIAKAKGMKPQPLPQDPDYEAVQVGEEKVGDQKGTIWSVQPKGNPNGDSIRIVVSDDSRLKNIAAAIGMQTKLTGARMATVFTSVPKAEKVLEDVIAKGAVLRLGEALTLQSIKPGAIPASEFALPTVLDRAALRKRIEDQANKALEAAKAAGDKAGAAPAEGAPAAPAAAPAPEATPAAK</sequence>
<feature type="region of interest" description="Disordered" evidence="1">
    <location>
        <begin position="233"/>
        <end position="267"/>
    </location>
</feature>
<evidence type="ECO:0008006" key="5">
    <source>
        <dbReference type="Google" id="ProtNLM"/>
    </source>
</evidence>
<dbReference type="AlphaFoldDB" id="A0A7X6BBV3"/>
<evidence type="ECO:0000313" key="4">
    <source>
        <dbReference type="Proteomes" id="UP000531251"/>
    </source>
</evidence>
<feature type="signal peptide" evidence="2">
    <location>
        <begin position="1"/>
        <end position="20"/>
    </location>
</feature>
<comment type="caution">
    <text evidence="3">The sequence shown here is derived from an EMBL/GenBank/DDBJ whole genome shotgun (WGS) entry which is preliminary data.</text>
</comment>
<feature type="chain" id="PRO_5030955100" description="Lipoprotein" evidence="2">
    <location>
        <begin position="21"/>
        <end position="267"/>
    </location>
</feature>
<keyword evidence="2" id="KW-0732">Signal</keyword>
<protein>
    <recommendedName>
        <fullName evidence="5">Lipoprotein</fullName>
    </recommendedName>
</protein>
<name>A0A7X6BBV3_9SPHN</name>
<evidence type="ECO:0000256" key="1">
    <source>
        <dbReference type="SAM" id="MobiDB-lite"/>
    </source>
</evidence>
<accession>A0A7X6BBV3</accession>
<dbReference type="PROSITE" id="PS51257">
    <property type="entry name" value="PROKAR_LIPOPROTEIN"/>
    <property type="match status" value="1"/>
</dbReference>
<evidence type="ECO:0000256" key="2">
    <source>
        <dbReference type="SAM" id="SignalP"/>
    </source>
</evidence>
<reference evidence="3 4" key="1">
    <citation type="submission" date="2020-03" db="EMBL/GenBank/DDBJ databases">
        <title>Genomic Encyclopedia of Type Strains, Phase IV (KMG-IV): sequencing the most valuable type-strain genomes for metagenomic binning, comparative biology and taxonomic classification.</title>
        <authorList>
            <person name="Goeker M."/>
        </authorList>
    </citation>
    <scope>NUCLEOTIDE SEQUENCE [LARGE SCALE GENOMIC DNA]</scope>
    <source>
        <strain evidence="3 4">DSM 7225</strain>
    </source>
</reference>
<gene>
    <name evidence="3" type="ORF">GGR89_000249</name>
</gene>